<organism evidence="2 3">
    <name type="scientific">Austropuccinia psidii MF-1</name>
    <dbReference type="NCBI Taxonomy" id="1389203"/>
    <lineage>
        <taxon>Eukaryota</taxon>
        <taxon>Fungi</taxon>
        <taxon>Dikarya</taxon>
        <taxon>Basidiomycota</taxon>
        <taxon>Pucciniomycotina</taxon>
        <taxon>Pucciniomycetes</taxon>
        <taxon>Pucciniales</taxon>
        <taxon>Sphaerophragmiaceae</taxon>
        <taxon>Austropuccinia</taxon>
    </lineage>
</organism>
<feature type="region of interest" description="Disordered" evidence="1">
    <location>
        <begin position="111"/>
        <end position="149"/>
    </location>
</feature>
<keyword evidence="3" id="KW-1185">Reference proteome</keyword>
<dbReference type="Proteomes" id="UP000765509">
    <property type="component" value="Unassembled WGS sequence"/>
</dbReference>
<protein>
    <submittedName>
        <fullName evidence="2">Uncharacterized protein</fullName>
    </submittedName>
</protein>
<feature type="compositionally biased region" description="Acidic residues" evidence="1">
    <location>
        <begin position="116"/>
        <end position="127"/>
    </location>
</feature>
<evidence type="ECO:0000313" key="2">
    <source>
        <dbReference type="EMBL" id="MBW0465774.1"/>
    </source>
</evidence>
<dbReference type="EMBL" id="AVOT02001123">
    <property type="protein sequence ID" value="MBW0465774.1"/>
    <property type="molecule type" value="Genomic_DNA"/>
</dbReference>
<name>A0A9Q3GFX8_9BASI</name>
<accession>A0A9Q3GFX8</accession>
<proteinExistence type="predicted"/>
<reference evidence="2" key="1">
    <citation type="submission" date="2021-03" db="EMBL/GenBank/DDBJ databases">
        <title>Draft genome sequence of rust myrtle Austropuccinia psidii MF-1, a brazilian biotype.</title>
        <authorList>
            <person name="Quecine M.C."/>
            <person name="Pachon D.M.R."/>
            <person name="Bonatelli M.L."/>
            <person name="Correr F.H."/>
            <person name="Franceschini L.M."/>
            <person name="Leite T.F."/>
            <person name="Margarido G.R.A."/>
            <person name="Almeida C.A."/>
            <person name="Ferrarezi J.A."/>
            <person name="Labate C.A."/>
        </authorList>
    </citation>
    <scope>NUCLEOTIDE SEQUENCE</scope>
    <source>
        <strain evidence="2">MF-1</strain>
    </source>
</reference>
<sequence length="149" mass="17198">MNIQMRNHKLLTQILGELEHAVECRCNQSCTLDNISNTLHDVRKRKNIGKYLQYKSSSFKEKQPFRVDFKDTPKERVAEVTKKKNSGHNCGLTDHYSNNCQKAKKKVYAIEKVPEEESSTEDSDSESMGDGIRELSDDDQDPKEEFLVE</sequence>
<gene>
    <name evidence="2" type="ORF">O181_005489</name>
</gene>
<comment type="caution">
    <text evidence="2">The sequence shown here is derived from an EMBL/GenBank/DDBJ whole genome shotgun (WGS) entry which is preliminary data.</text>
</comment>
<dbReference type="AlphaFoldDB" id="A0A9Q3GFX8"/>
<evidence type="ECO:0000313" key="3">
    <source>
        <dbReference type="Proteomes" id="UP000765509"/>
    </source>
</evidence>
<evidence type="ECO:0000256" key="1">
    <source>
        <dbReference type="SAM" id="MobiDB-lite"/>
    </source>
</evidence>